<reference evidence="2" key="1">
    <citation type="submission" date="2016-10" db="EMBL/GenBank/DDBJ databases">
        <authorList>
            <person name="Varghese N."/>
            <person name="Submissions S."/>
        </authorList>
    </citation>
    <scope>NUCLEOTIDE SEQUENCE [LARGE SCALE GENOMIC DNA]</scope>
    <source>
        <strain evidence="2">CGMCC 1.12402</strain>
    </source>
</reference>
<evidence type="ECO:0000313" key="1">
    <source>
        <dbReference type="EMBL" id="SEV99630.1"/>
    </source>
</evidence>
<organism evidence="1 2">
    <name type="scientific">Roseivirga pacifica</name>
    <dbReference type="NCBI Taxonomy" id="1267423"/>
    <lineage>
        <taxon>Bacteria</taxon>
        <taxon>Pseudomonadati</taxon>
        <taxon>Bacteroidota</taxon>
        <taxon>Cytophagia</taxon>
        <taxon>Cytophagales</taxon>
        <taxon>Roseivirgaceae</taxon>
        <taxon>Roseivirga</taxon>
    </lineage>
</organism>
<dbReference type="Proteomes" id="UP000199437">
    <property type="component" value="Unassembled WGS sequence"/>
</dbReference>
<evidence type="ECO:0000313" key="2">
    <source>
        <dbReference type="Proteomes" id="UP000199437"/>
    </source>
</evidence>
<accession>A0A1I0NEI7</accession>
<sequence length="235" mass="27206">MLLTIVVYGQAQDTIRVGHRFKQFENLELGTVTDIVYNEYSGKLNGSLKTRTTEMVELNGKDYIKITHTWRSPNAQSSGRFEYYCEPYTLKPVQHIRYTDSKGKEAFRFTEQLISGLDSASENQQADFKLVLTEPTYNWEIDLETYALIPMSKGKKVVMSFYHPGSSTKPDFYTLEVTGTESIKLANGKAMECWVIFTDYHGTQPTKFWYTKVGQNFVKMEGEYKGMKIYKTRLY</sequence>
<dbReference type="AlphaFoldDB" id="A0A1I0NEI7"/>
<dbReference type="OrthoDB" id="6057441at2"/>
<proteinExistence type="predicted"/>
<dbReference type="InterPro" id="IPR021457">
    <property type="entry name" value="DUF3108"/>
</dbReference>
<dbReference type="Pfam" id="PF11306">
    <property type="entry name" value="DUF3108"/>
    <property type="match status" value="1"/>
</dbReference>
<dbReference type="STRING" id="1267423.SAMN05216290_1133"/>
<dbReference type="EMBL" id="FOIR01000001">
    <property type="protein sequence ID" value="SEV99630.1"/>
    <property type="molecule type" value="Genomic_DNA"/>
</dbReference>
<dbReference type="RefSeq" id="WP_139177422.1">
    <property type="nucleotide sequence ID" value="NZ_FOIR01000001.1"/>
</dbReference>
<name>A0A1I0NEI7_9BACT</name>
<protein>
    <recommendedName>
        <fullName evidence="3">DUF3108 domain-containing protein</fullName>
    </recommendedName>
</protein>
<dbReference type="GeneID" id="99985864"/>
<keyword evidence="2" id="KW-1185">Reference proteome</keyword>
<gene>
    <name evidence="1" type="ORF">SAMN05216290_1133</name>
</gene>
<evidence type="ECO:0008006" key="3">
    <source>
        <dbReference type="Google" id="ProtNLM"/>
    </source>
</evidence>